<dbReference type="InterPro" id="IPR036937">
    <property type="entry name" value="Adhesion_dom_fimbrial_sf"/>
</dbReference>
<protein>
    <recommendedName>
        <fullName evidence="3">Type 1 fimbrial protein</fullName>
    </recommendedName>
</protein>
<proteinExistence type="predicted"/>
<evidence type="ECO:0008006" key="3">
    <source>
        <dbReference type="Google" id="ProtNLM"/>
    </source>
</evidence>
<gene>
    <name evidence="2" type="ORF">DO374_24800</name>
</gene>
<dbReference type="GO" id="GO:0007155">
    <property type="term" value="P:cell adhesion"/>
    <property type="evidence" value="ECO:0007669"/>
    <property type="project" value="InterPro"/>
</dbReference>
<accession>A0A5U0QW06</accession>
<keyword evidence="1" id="KW-0732">Signal</keyword>
<dbReference type="Gene3D" id="2.60.40.1090">
    <property type="entry name" value="Fimbrial-type adhesion domain"/>
    <property type="match status" value="1"/>
</dbReference>
<dbReference type="AlphaFoldDB" id="A0A5U0QW06"/>
<evidence type="ECO:0000256" key="1">
    <source>
        <dbReference type="SAM" id="SignalP"/>
    </source>
</evidence>
<dbReference type="GO" id="GO:0009289">
    <property type="term" value="C:pilus"/>
    <property type="evidence" value="ECO:0007669"/>
    <property type="project" value="InterPro"/>
</dbReference>
<evidence type="ECO:0000313" key="2">
    <source>
        <dbReference type="EMBL" id="EBO4967655.1"/>
    </source>
</evidence>
<comment type="caution">
    <text evidence="2">The sequence shown here is derived from an EMBL/GenBank/DDBJ whole genome shotgun (WGS) entry which is preliminary data.</text>
</comment>
<dbReference type="EMBL" id="AAGIRW010000183">
    <property type="protein sequence ID" value="EBO4967655.1"/>
    <property type="molecule type" value="Genomic_DNA"/>
</dbReference>
<sequence>MKLSKYALIVAGLVSSASVMAETTTAAPAVGGNPTGTVNINGVIRTSTCSIGSPSTTDVGFNISKADISAVASGGFIAKDLTPVTIHVSSCKDTALGMTVKAASPDASAKTHGLFDKSQDPDNALYYLVGLKDSAVVSGGDTATVSGYHIVQVDGNNPAGNAISIKDTSGSGDFDLSLQTMVARNGATSPDNLKSALATTYTYTFTYA</sequence>
<feature type="chain" id="PRO_5026119260" description="Type 1 fimbrial protein" evidence="1">
    <location>
        <begin position="22"/>
        <end position="208"/>
    </location>
</feature>
<name>A0A5U0QW06_SALER</name>
<organism evidence="2">
    <name type="scientific">Salmonella enterica</name>
    <name type="common">Salmonella choleraesuis</name>
    <dbReference type="NCBI Taxonomy" id="28901"/>
    <lineage>
        <taxon>Bacteria</taxon>
        <taxon>Pseudomonadati</taxon>
        <taxon>Pseudomonadota</taxon>
        <taxon>Gammaproteobacteria</taxon>
        <taxon>Enterobacterales</taxon>
        <taxon>Enterobacteriaceae</taxon>
        <taxon>Salmonella</taxon>
    </lineage>
</organism>
<reference evidence="2" key="1">
    <citation type="submission" date="2018-06" db="EMBL/GenBank/DDBJ databases">
        <authorList>
            <consortium name="PulseNet: The National Subtyping Network for Foodborne Disease Surveillance"/>
            <person name="Tarr C.L."/>
            <person name="Trees E."/>
            <person name="Katz L.S."/>
            <person name="Carleton-Romer H.A."/>
            <person name="Stroika S."/>
            <person name="Kucerova Z."/>
            <person name="Roache K.F."/>
            <person name="Sabol A.L."/>
            <person name="Besser J."/>
            <person name="Gerner-Smidt P."/>
        </authorList>
    </citation>
    <scope>NUCLEOTIDE SEQUENCE</scope>
    <source>
        <strain evidence="2">PNUSAS037973</strain>
    </source>
</reference>
<feature type="signal peptide" evidence="1">
    <location>
        <begin position="1"/>
        <end position="21"/>
    </location>
</feature>